<feature type="transmembrane region" description="Helical" evidence="5">
    <location>
        <begin position="100"/>
        <end position="122"/>
    </location>
</feature>
<dbReference type="InterPro" id="IPR004710">
    <property type="entry name" value="Bilac:Na_transpt"/>
</dbReference>
<evidence type="ECO:0000256" key="3">
    <source>
        <dbReference type="ARBA" id="ARBA00022989"/>
    </source>
</evidence>
<proteinExistence type="predicted"/>
<dbReference type="Pfam" id="PF01758">
    <property type="entry name" value="SBF"/>
    <property type="match status" value="1"/>
</dbReference>
<dbReference type="KEGG" id="theu:HPC62_09960"/>
<evidence type="ECO:0000256" key="2">
    <source>
        <dbReference type="ARBA" id="ARBA00022692"/>
    </source>
</evidence>
<name>A0A6M8B590_9CYAN</name>
<keyword evidence="3 5" id="KW-1133">Transmembrane helix</keyword>
<dbReference type="InterPro" id="IPR038770">
    <property type="entry name" value="Na+/solute_symporter_sf"/>
</dbReference>
<dbReference type="AlphaFoldDB" id="A0A6M8B590"/>
<feature type="transmembrane region" description="Helical" evidence="5">
    <location>
        <begin position="253"/>
        <end position="272"/>
    </location>
</feature>
<dbReference type="GO" id="GO:0016020">
    <property type="term" value="C:membrane"/>
    <property type="evidence" value="ECO:0007669"/>
    <property type="project" value="UniProtKB-SubCell"/>
</dbReference>
<keyword evidence="2 5" id="KW-0812">Transmembrane</keyword>
<feature type="transmembrane region" description="Helical" evidence="5">
    <location>
        <begin position="71"/>
        <end position="88"/>
    </location>
</feature>
<evidence type="ECO:0000313" key="6">
    <source>
        <dbReference type="EMBL" id="QKD82459.1"/>
    </source>
</evidence>
<feature type="transmembrane region" description="Helical" evidence="5">
    <location>
        <begin position="134"/>
        <end position="154"/>
    </location>
</feature>
<feature type="transmembrane region" description="Helical" evidence="5">
    <location>
        <begin position="6"/>
        <end position="30"/>
    </location>
</feature>
<organism evidence="6 7">
    <name type="scientific">Thermoleptolyngbya sichuanensis A183</name>
    <dbReference type="NCBI Taxonomy" id="2737172"/>
    <lineage>
        <taxon>Bacteria</taxon>
        <taxon>Bacillati</taxon>
        <taxon>Cyanobacteriota</taxon>
        <taxon>Cyanophyceae</taxon>
        <taxon>Oculatellales</taxon>
        <taxon>Oculatellaceae</taxon>
        <taxon>Thermoleptolyngbya</taxon>
        <taxon>Thermoleptolyngbya sichuanensis</taxon>
    </lineage>
</organism>
<feature type="transmembrane region" description="Helical" evidence="5">
    <location>
        <begin position="42"/>
        <end position="65"/>
    </location>
</feature>
<dbReference type="InterPro" id="IPR002657">
    <property type="entry name" value="BilAc:Na_symport/Acr3"/>
</dbReference>
<dbReference type="PANTHER" id="PTHR10361">
    <property type="entry name" value="SODIUM-BILE ACID COTRANSPORTER"/>
    <property type="match status" value="1"/>
</dbReference>
<evidence type="ECO:0000256" key="1">
    <source>
        <dbReference type="ARBA" id="ARBA00004141"/>
    </source>
</evidence>
<evidence type="ECO:0000256" key="5">
    <source>
        <dbReference type="SAM" id="Phobius"/>
    </source>
</evidence>
<keyword evidence="4 5" id="KW-0472">Membrane</keyword>
<gene>
    <name evidence="6" type="ORF">HPC62_09960</name>
</gene>
<dbReference type="EMBL" id="CP053661">
    <property type="protein sequence ID" value="QKD82459.1"/>
    <property type="molecule type" value="Genomic_DNA"/>
</dbReference>
<sequence length="284" mass="29441">MQDVIQVLANLSTLVFVISSMLSLGLSLTVPQILAPLKDVGLVLRMLLANFVLVPLVAYLLKTLIPLDDSLAIGLILLATAAGAPFLPKLAQASKGNVPLSVGMMVLLMVVTVIYVPVVLPLLLPGVQVNPAEIARSLVILMLIPLAIGLFVNARYEAIAHSLQPQMSQASSTSLLAVFVLMLVLNVDSVLGAIGSGAILAAVLLIAASLAMGYALGGKSFEVKSVVGLGTAQRNIAAALVVANGNFADDPNVLTTILVGALLMLVILMFLAGEIGKRRPNLTA</sequence>
<feature type="transmembrane region" description="Helical" evidence="5">
    <location>
        <begin position="191"/>
        <end position="214"/>
    </location>
</feature>
<dbReference type="Proteomes" id="UP000505210">
    <property type="component" value="Chromosome"/>
</dbReference>
<dbReference type="PANTHER" id="PTHR10361:SF28">
    <property type="entry name" value="P3 PROTEIN-RELATED"/>
    <property type="match status" value="1"/>
</dbReference>
<dbReference type="Gene3D" id="1.20.1530.20">
    <property type="match status" value="1"/>
</dbReference>
<evidence type="ECO:0000256" key="4">
    <source>
        <dbReference type="ARBA" id="ARBA00023136"/>
    </source>
</evidence>
<comment type="subcellular location">
    <subcellularLocation>
        <location evidence="1">Membrane</location>
        <topology evidence="1">Multi-pass membrane protein</topology>
    </subcellularLocation>
</comment>
<feature type="transmembrane region" description="Helical" evidence="5">
    <location>
        <begin position="166"/>
        <end position="185"/>
    </location>
</feature>
<keyword evidence="7" id="KW-1185">Reference proteome</keyword>
<protein>
    <submittedName>
        <fullName evidence="6">Bile acid:sodium symporter family protein</fullName>
    </submittedName>
</protein>
<reference evidence="6 7" key="1">
    <citation type="submission" date="2020-05" db="EMBL/GenBank/DDBJ databases">
        <title>Complete genome sequence of of a novel Thermoleptolyngbya strain isolated from hot springs of Ganzi, Sichuan China.</title>
        <authorList>
            <person name="Tang J."/>
            <person name="Daroch M."/>
            <person name="Li L."/>
            <person name="Waleron K."/>
            <person name="Waleron M."/>
            <person name="Waleron M."/>
        </authorList>
    </citation>
    <scope>NUCLEOTIDE SEQUENCE [LARGE SCALE GENOMIC DNA]</scope>
    <source>
        <strain evidence="6 7">PKUAC-SCTA183</strain>
    </source>
</reference>
<dbReference type="RefSeq" id="WP_172355276.1">
    <property type="nucleotide sequence ID" value="NZ_CP053661.1"/>
</dbReference>
<accession>A0A6M8B590</accession>
<evidence type="ECO:0000313" key="7">
    <source>
        <dbReference type="Proteomes" id="UP000505210"/>
    </source>
</evidence>